<protein>
    <recommendedName>
        <fullName evidence="3">DUF937 domain-containing protein</fullName>
    </recommendedName>
</protein>
<name>A0ABT6MVM1_9GAMM</name>
<gene>
    <name evidence="1" type="ORF">QF205_16095</name>
</gene>
<accession>A0ABT6MVM1</accession>
<reference evidence="1" key="2">
    <citation type="submission" date="2023-04" db="EMBL/GenBank/DDBJ databases">
        <authorList>
            <person name="Sun J.-Q."/>
        </authorList>
    </citation>
    <scope>NUCLEOTIDE SEQUENCE</scope>
    <source>
        <strain evidence="1">CC-YY355</strain>
    </source>
</reference>
<comment type="caution">
    <text evidence="1">The sequence shown here is derived from an EMBL/GenBank/DDBJ whole genome shotgun (WGS) entry which is preliminary data.</text>
</comment>
<organism evidence="1 2">
    <name type="scientific">Luteimonas composti</name>
    <dbReference type="NCBI Taxonomy" id="398257"/>
    <lineage>
        <taxon>Bacteria</taxon>
        <taxon>Pseudomonadati</taxon>
        <taxon>Pseudomonadota</taxon>
        <taxon>Gammaproteobacteria</taxon>
        <taxon>Lysobacterales</taxon>
        <taxon>Lysobacteraceae</taxon>
        <taxon>Luteimonas</taxon>
    </lineage>
</organism>
<keyword evidence="2" id="KW-1185">Reference proteome</keyword>
<dbReference type="RefSeq" id="WP_280943809.1">
    <property type="nucleotide sequence ID" value="NZ_JARYGX010000030.1"/>
</dbReference>
<dbReference type="EMBL" id="JARYGX010000030">
    <property type="protein sequence ID" value="MDH7454579.1"/>
    <property type="molecule type" value="Genomic_DNA"/>
</dbReference>
<proteinExistence type="predicted"/>
<sequence length="450" mass="47032">MSDVSSAVDTVKDRLDQGIFDWDVTHGDLTDISKAVADLSPEERNELISELSDDDLKNWTQEIDGLHGSLSAQERQDLFNQLAAGLDGEQLTRLVEAFDGSPGGLDALGAAVAEHASPEAKVAFVEAMAGSIDAAYSASQGRWGNAETAVVGNVLASLSDDPQALAQALGGLSDSQLRDVMEVGLGRTYIATAHSASTSVDPSVTAAIISGAATVDDPALKARVFEIGSQQIGEIRDNTIKPIGGDDAPAAAITEALTTLLDSDTTGIVRGLETSYRDGKGLTSYLTEQLENGGEAGQEQVGEFIAKLQRGNDLSEDPAVRFQATDESGNYRNAQTLGYFMGGVEASINAITDNRADQANLVANVFKGVVGAVGAINPATGAAASGVSTLTDLAVTQAADNYKNEASELRDTLTSLAYPRDANGQPFEGERAETPYDTALLRVVSANRFE</sequence>
<evidence type="ECO:0008006" key="3">
    <source>
        <dbReference type="Google" id="ProtNLM"/>
    </source>
</evidence>
<reference evidence="1" key="1">
    <citation type="journal article" date="2007" name="Int. J. Syst. Evol. Microbiol.">
        <title>Luteimonas composti sp. nov., a moderately thermophilic bacterium isolated from food waste.</title>
        <authorList>
            <person name="Young C.C."/>
            <person name="Kampfer P."/>
            <person name="Chen W.M."/>
            <person name="Yen W.S."/>
            <person name="Arun A.B."/>
            <person name="Lai W.A."/>
            <person name="Shen F.T."/>
            <person name="Rekha P.D."/>
            <person name="Lin K.Y."/>
            <person name="Chou J.H."/>
        </authorList>
    </citation>
    <scope>NUCLEOTIDE SEQUENCE</scope>
    <source>
        <strain evidence="1">CC-YY355</strain>
    </source>
</reference>
<evidence type="ECO:0000313" key="1">
    <source>
        <dbReference type="EMBL" id="MDH7454579.1"/>
    </source>
</evidence>
<evidence type="ECO:0000313" key="2">
    <source>
        <dbReference type="Proteomes" id="UP001160550"/>
    </source>
</evidence>
<dbReference type="Proteomes" id="UP001160550">
    <property type="component" value="Unassembled WGS sequence"/>
</dbReference>